<dbReference type="OrthoDB" id="1110283at2759"/>
<dbReference type="AlphaFoldDB" id="A0A8J5TEQ5"/>
<dbReference type="Proteomes" id="UP000729402">
    <property type="component" value="Unassembled WGS sequence"/>
</dbReference>
<sequence length="219" mass="25908">MQIVFRFRSLCTFFDSPKNQAPVSTMPSQDYPNSGYYTSLLSQYDTYEFGQEDHVEVENEVMEIVEAKTMFQQLQKKAFCLFHAWNILRHEPKWAAERESRNGKNNLEAANGTDEANPNAARPPGRKAEKAARKRSDSDADPFIEELKKMREDRQHIEKERKERDDRLYNLEKQKMDLEQEQHDKTIMEIDTSTMDKEAQLYFKLKKEEILARRFGRSQ</sequence>
<feature type="domain" description="No apical meristem-associated C-terminal" evidence="3">
    <location>
        <begin position="77"/>
        <end position="210"/>
    </location>
</feature>
<feature type="coiled-coil region" evidence="1">
    <location>
        <begin position="147"/>
        <end position="181"/>
    </location>
</feature>
<dbReference type="PANTHER" id="PTHR45023">
    <property type="match status" value="1"/>
</dbReference>
<comment type="caution">
    <text evidence="4">The sequence shown here is derived from an EMBL/GenBank/DDBJ whole genome shotgun (WGS) entry which is preliminary data.</text>
</comment>
<keyword evidence="1" id="KW-0175">Coiled coil</keyword>
<evidence type="ECO:0000259" key="3">
    <source>
        <dbReference type="Pfam" id="PF14303"/>
    </source>
</evidence>
<name>A0A8J5TEQ5_ZIZPA</name>
<protein>
    <recommendedName>
        <fullName evidence="3">No apical meristem-associated C-terminal domain-containing protein</fullName>
    </recommendedName>
</protein>
<dbReference type="Pfam" id="PF14303">
    <property type="entry name" value="NAM-associated"/>
    <property type="match status" value="1"/>
</dbReference>
<evidence type="ECO:0000313" key="4">
    <source>
        <dbReference type="EMBL" id="KAG8080813.1"/>
    </source>
</evidence>
<accession>A0A8J5TEQ5</accession>
<organism evidence="4 5">
    <name type="scientific">Zizania palustris</name>
    <name type="common">Northern wild rice</name>
    <dbReference type="NCBI Taxonomy" id="103762"/>
    <lineage>
        <taxon>Eukaryota</taxon>
        <taxon>Viridiplantae</taxon>
        <taxon>Streptophyta</taxon>
        <taxon>Embryophyta</taxon>
        <taxon>Tracheophyta</taxon>
        <taxon>Spermatophyta</taxon>
        <taxon>Magnoliopsida</taxon>
        <taxon>Liliopsida</taxon>
        <taxon>Poales</taxon>
        <taxon>Poaceae</taxon>
        <taxon>BOP clade</taxon>
        <taxon>Oryzoideae</taxon>
        <taxon>Oryzeae</taxon>
        <taxon>Zizaniinae</taxon>
        <taxon>Zizania</taxon>
    </lineage>
</organism>
<gene>
    <name evidence="4" type="ORF">GUJ93_ZPchr0007g5689</name>
</gene>
<evidence type="ECO:0000313" key="5">
    <source>
        <dbReference type="Proteomes" id="UP000729402"/>
    </source>
</evidence>
<reference evidence="4" key="1">
    <citation type="journal article" date="2021" name="bioRxiv">
        <title>Whole Genome Assembly and Annotation of Northern Wild Rice, Zizania palustris L., Supports a Whole Genome Duplication in the Zizania Genus.</title>
        <authorList>
            <person name="Haas M."/>
            <person name="Kono T."/>
            <person name="Macchietto M."/>
            <person name="Millas R."/>
            <person name="McGilp L."/>
            <person name="Shao M."/>
            <person name="Duquette J."/>
            <person name="Hirsch C.N."/>
            <person name="Kimball J."/>
        </authorList>
    </citation>
    <scope>NUCLEOTIDE SEQUENCE</scope>
    <source>
        <tissue evidence="4">Fresh leaf tissue</tissue>
    </source>
</reference>
<evidence type="ECO:0000256" key="2">
    <source>
        <dbReference type="SAM" id="MobiDB-lite"/>
    </source>
</evidence>
<feature type="region of interest" description="Disordered" evidence="2">
    <location>
        <begin position="97"/>
        <end position="143"/>
    </location>
</feature>
<proteinExistence type="predicted"/>
<feature type="compositionally biased region" description="Basic and acidic residues" evidence="2">
    <location>
        <begin position="126"/>
        <end position="138"/>
    </location>
</feature>
<keyword evidence="5" id="KW-1185">Reference proteome</keyword>
<reference evidence="4" key="2">
    <citation type="submission" date="2021-02" db="EMBL/GenBank/DDBJ databases">
        <authorList>
            <person name="Kimball J.A."/>
            <person name="Haas M.W."/>
            <person name="Macchietto M."/>
            <person name="Kono T."/>
            <person name="Duquette J."/>
            <person name="Shao M."/>
        </authorList>
    </citation>
    <scope>NUCLEOTIDE SEQUENCE</scope>
    <source>
        <tissue evidence="4">Fresh leaf tissue</tissue>
    </source>
</reference>
<evidence type="ECO:0000256" key="1">
    <source>
        <dbReference type="SAM" id="Coils"/>
    </source>
</evidence>
<dbReference type="EMBL" id="JAAALK010000282">
    <property type="protein sequence ID" value="KAG8080813.1"/>
    <property type="molecule type" value="Genomic_DNA"/>
</dbReference>
<dbReference type="InterPro" id="IPR029466">
    <property type="entry name" value="NAM-associated_C"/>
</dbReference>
<dbReference type="PANTHER" id="PTHR45023:SF4">
    <property type="entry name" value="GLYCINE-RICH PROTEIN-RELATED"/>
    <property type="match status" value="1"/>
</dbReference>